<dbReference type="EMBL" id="LMTZ01000151">
    <property type="protein sequence ID" value="KST62630.1"/>
    <property type="molecule type" value="Genomic_DNA"/>
</dbReference>
<keyword evidence="3" id="KW-1185">Reference proteome</keyword>
<accession>A0A0V7ZBZ5</accession>
<sequence length="304" mass="32262">MKSYSVLVKRIALRVTPFVTTWVLASAPGLAATLAGSYGELFFTDFSQQETSALEAVNDADGFAESRTDDSVADFDNFSSTIAEPSPLNVSNVAESLVFGNGPSYTASATTSPRYFANFDVSRNDTLSFNFTAFLDLNASVDQPGVEYASAAGDISFYLLDTTGTSADQRLNFLNSPQFDPTQIGQNNVLDSFMLAASIDATGQNNFINNTSSGNITFNSNSGLSSFGPIDGGNGSEAYKSSSVEGSVSRSFKKDSNITLLAFKNTKSNVEVPEPENVLGSVLFAGLLVVAMRARKKAQNKSSS</sequence>
<evidence type="ECO:0000313" key="1">
    <source>
        <dbReference type="EMBL" id="KST62036.1"/>
    </source>
</evidence>
<dbReference type="EMBL" id="LMTZ01000164">
    <property type="protein sequence ID" value="KST62036.1"/>
    <property type="molecule type" value="Genomic_DNA"/>
</dbReference>
<dbReference type="OrthoDB" id="507484at2"/>
<protein>
    <recommendedName>
        <fullName evidence="4">PEP-CTERM sorting domain-containing protein</fullName>
    </recommendedName>
</protein>
<name>A0A0V7ZBZ5_9CYAN</name>
<dbReference type="RefSeq" id="WP_027843169.1">
    <property type="nucleotide sequence ID" value="NZ_LMTZ01000151.1"/>
</dbReference>
<dbReference type="Proteomes" id="UP000053372">
    <property type="component" value="Unassembled WGS sequence"/>
</dbReference>
<proteinExistence type="predicted"/>
<organism evidence="1 3">
    <name type="scientific">Mastigocoleus testarum BC008</name>
    <dbReference type="NCBI Taxonomy" id="371196"/>
    <lineage>
        <taxon>Bacteria</taxon>
        <taxon>Bacillati</taxon>
        <taxon>Cyanobacteriota</taxon>
        <taxon>Cyanophyceae</taxon>
        <taxon>Nostocales</taxon>
        <taxon>Hapalosiphonaceae</taxon>
        <taxon>Mastigocoleus</taxon>
    </lineage>
</organism>
<dbReference type="AlphaFoldDB" id="A0A0V7ZBZ5"/>
<evidence type="ECO:0000313" key="3">
    <source>
        <dbReference type="Proteomes" id="UP000053372"/>
    </source>
</evidence>
<evidence type="ECO:0000313" key="2">
    <source>
        <dbReference type="EMBL" id="KST62630.1"/>
    </source>
</evidence>
<comment type="caution">
    <text evidence="1">The sequence shown here is derived from an EMBL/GenBank/DDBJ whole genome shotgun (WGS) entry which is preliminary data.</text>
</comment>
<gene>
    <name evidence="1" type="ORF">BC008_08360</name>
    <name evidence="2" type="ORF">BC008_38000</name>
</gene>
<evidence type="ECO:0008006" key="4">
    <source>
        <dbReference type="Google" id="ProtNLM"/>
    </source>
</evidence>
<reference evidence="1 3" key="1">
    <citation type="journal article" date="2015" name="Genome Announc.">
        <title>Draft Genome of the Euendolithic (true boring) Cyanobacterium Mastigocoleus testarum strain BC008.</title>
        <authorList>
            <person name="Guida B.S."/>
            <person name="Garcia-Pichel F."/>
        </authorList>
    </citation>
    <scope>NUCLEOTIDE SEQUENCE [LARGE SCALE GENOMIC DNA]</scope>
    <source>
        <strain evidence="1 3">BC008</strain>
    </source>
</reference>